<keyword evidence="4" id="KW-1133">Transmembrane helix</keyword>
<dbReference type="PANTHER" id="PTHR19879">
    <property type="entry name" value="TRANSCRIPTION INITIATION FACTOR TFIID"/>
    <property type="match status" value="1"/>
</dbReference>
<sequence>MTDVAASPRTGLSGSGVRILVIGTASHQGPTLTSVPAAGRSAEAVGAALIAVGGAAPENVRVVVDPPDVDAMSALVAEAEEAAESVLLIYYVGHGLIGPRNQLYLAACATDVVTGPRPHRQALPFREIADTLSGSQVKTRIVILDCCFSGRAELPDAALPTMPGFSPAAASGTYLLASAERLAEAPPGEELTTFSGRFVRLLEKGDARAGSVLTLDAIYERLATAAGEGQARPTSRSGDGSGTFPLAVNRAHPVAGPHQLVAPADGQCPYLGLDAFGLKDAKRYFGRDETIAGLVAVVAGAAEASLPSMLVAASGAGKTSLLNAGLRPALAAGAPGLPGSSGWPVLLMIPDEHPVDQLVHRLSKEAGWPPELSMTTGEGATPAEPALVVRLAEAACKKQSVSRLVFIVDQLEQVFTLCESPAERASFLGAVRALAERHVVVLALRADFYGVAAERPELTDALRHHQTLITAMTPAEMRAAIVEPAVASGWHVDDGLAALILRDLGEQDRLPLLSHALLATWGQREGNRITLGGYGRAGGMAAIGTSAEAAWASIAKDEAEAAALRRMLPRLVRVGGEGPETIRPVPIDDLLRGLDDPAAGERALERFTGDRLITRDSTSVRLSHEALLRSWPRLRDWIDEDHDRLRTAQRLTADAQIWAEAGRDPALLYRGARLGVAAEAAAELGPEATTFLASSRSAQRRSERIRRSVISVLAALLVVALGAAITAVVFQGQAADQRDLAIAGLLAAEAGQLRDRQPNLAKQLSVLSYRLDPATGTGPVLASLASTGTLNAGRVAYDLAQSGDGAFVAVSTGDTLVLRDPRSVTVVSEFGAGELNGPVALSTDGRLLAVGVGPDSPDSNTEDMRDLPRPQVRLYNLTDPAHPVSLAVLETGDTSITAVALTADGKTLAAAGHNGDIRLWDVTQPAQPRETGTIDAHQGMVDSLAFAPSGLLLASAGLDKKSRLWAVPERAKRAEWTSPADWILKPRVFMHRVAFDRTGRYLVTVAGTSGHEYPRIWDIGNPRKVSAVTDDKNWDSPYGNTCSYVSSLVYSRDREDDRFGYVVGGGDGVLCVWRKLSDGLWFASNTSAGTAHSLGAAVILKSAPPEYPLVATPTDSGVLLWDVADAFRPGATGSMPLLKASLLNGVTFNPQGPKLVADTSSNIGTRVWDITDPRSPVPVRDFPSHGTNMFVEAGEGIDQSTAFSPDGTLFAVPRTDGNQALVDIVATGEMTAATYVKPGKPLATLSDFTSGAMGLTFGGGNGRMLAVADVAHRDDGRPSSMRLFDLSDPAAPKLLVNLPTVAYEFAFSTRGPFLYSFSDNEILAWDIGDPANPRPLGSRPATADSLLVDGQLTSDGRYLVAGDNSRYVRIFPVGDDGRLGEPMLLGGRRSFVNTDLALSPDGKLLALPGGEASSDGLVDLFDISDPRTARLNATMAVNNTLNGLAFSPDGKLLAVRGRDGVDFWSTDPEEVIPRVCASAGDPISRREWETYVPGLPYKPPC</sequence>
<dbReference type="SUPFAM" id="SSF101908">
    <property type="entry name" value="Putative isomerase YbhE"/>
    <property type="match status" value="1"/>
</dbReference>
<dbReference type="InterPro" id="IPR036322">
    <property type="entry name" value="WD40_repeat_dom_sf"/>
</dbReference>
<accession>A0A919TT17</accession>
<feature type="domain" description="Novel STAND NTPase 1" evidence="5">
    <location>
        <begin position="269"/>
        <end position="665"/>
    </location>
</feature>
<reference evidence="6" key="1">
    <citation type="submission" date="2021-01" db="EMBL/GenBank/DDBJ databases">
        <title>Whole genome shotgun sequence of Actinoplanes tereljensis NBRC 105297.</title>
        <authorList>
            <person name="Komaki H."/>
            <person name="Tamura T."/>
        </authorList>
    </citation>
    <scope>NUCLEOTIDE SEQUENCE</scope>
    <source>
        <strain evidence="6">NBRC 105297</strain>
    </source>
</reference>
<dbReference type="Pfam" id="PF00400">
    <property type="entry name" value="WD40"/>
    <property type="match status" value="2"/>
</dbReference>
<proteinExistence type="predicted"/>
<protein>
    <recommendedName>
        <fullName evidence="5">Novel STAND NTPase 1 domain-containing protein</fullName>
    </recommendedName>
</protein>
<dbReference type="InterPro" id="IPR019775">
    <property type="entry name" value="WD40_repeat_CS"/>
</dbReference>
<dbReference type="Gene3D" id="3.40.50.1460">
    <property type="match status" value="1"/>
</dbReference>
<dbReference type="PROSITE" id="PS50294">
    <property type="entry name" value="WD_REPEATS_REGION"/>
    <property type="match status" value="2"/>
</dbReference>
<dbReference type="PROSITE" id="PS00678">
    <property type="entry name" value="WD_REPEATS_1"/>
    <property type="match status" value="1"/>
</dbReference>
<dbReference type="SMART" id="SM00320">
    <property type="entry name" value="WD40"/>
    <property type="match status" value="6"/>
</dbReference>
<evidence type="ECO:0000313" key="6">
    <source>
        <dbReference type="EMBL" id="GIF22023.1"/>
    </source>
</evidence>
<comment type="caution">
    <text evidence="6">The sequence shown here is derived from an EMBL/GenBank/DDBJ whole genome shotgun (WGS) entry which is preliminary data.</text>
</comment>
<gene>
    <name evidence="6" type="ORF">Ate02nite_47530</name>
</gene>
<keyword evidence="2" id="KW-0677">Repeat</keyword>
<dbReference type="NCBIfam" id="NF047832">
    <property type="entry name" value="caspase_w_EACC1"/>
    <property type="match status" value="1"/>
</dbReference>
<evidence type="ECO:0000256" key="3">
    <source>
        <dbReference type="PROSITE-ProRule" id="PRU00221"/>
    </source>
</evidence>
<feature type="repeat" description="WD" evidence="3">
    <location>
        <begin position="889"/>
        <end position="930"/>
    </location>
</feature>
<dbReference type="InterPro" id="IPR015943">
    <property type="entry name" value="WD40/YVTN_repeat-like_dom_sf"/>
</dbReference>
<evidence type="ECO:0000256" key="2">
    <source>
        <dbReference type="ARBA" id="ARBA00022737"/>
    </source>
</evidence>
<dbReference type="PANTHER" id="PTHR19879:SF9">
    <property type="entry name" value="TRANSCRIPTION INITIATION FACTOR TFIID SUBUNIT 5"/>
    <property type="match status" value="1"/>
</dbReference>
<keyword evidence="4" id="KW-0472">Membrane</keyword>
<feature type="transmembrane region" description="Helical" evidence="4">
    <location>
        <begin position="709"/>
        <end position="730"/>
    </location>
</feature>
<evidence type="ECO:0000313" key="7">
    <source>
        <dbReference type="Proteomes" id="UP000623608"/>
    </source>
</evidence>
<dbReference type="Pfam" id="PF20703">
    <property type="entry name" value="nSTAND1"/>
    <property type="match status" value="1"/>
</dbReference>
<keyword evidence="4" id="KW-0812">Transmembrane</keyword>
<name>A0A919TT17_9ACTN</name>
<dbReference type="SUPFAM" id="SSF50978">
    <property type="entry name" value="WD40 repeat-like"/>
    <property type="match status" value="1"/>
</dbReference>
<dbReference type="EMBL" id="BOMY01000033">
    <property type="protein sequence ID" value="GIF22023.1"/>
    <property type="molecule type" value="Genomic_DNA"/>
</dbReference>
<dbReference type="InterPro" id="IPR049052">
    <property type="entry name" value="nSTAND1"/>
</dbReference>
<dbReference type="PROSITE" id="PS50082">
    <property type="entry name" value="WD_REPEATS_2"/>
    <property type="match status" value="2"/>
</dbReference>
<evidence type="ECO:0000256" key="1">
    <source>
        <dbReference type="ARBA" id="ARBA00022574"/>
    </source>
</evidence>
<dbReference type="Gene3D" id="2.130.10.10">
    <property type="entry name" value="YVTN repeat-like/Quinoprotein amine dehydrogenase"/>
    <property type="match status" value="3"/>
</dbReference>
<organism evidence="6 7">
    <name type="scientific">Paractinoplanes tereljensis</name>
    <dbReference type="NCBI Taxonomy" id="571912"/>
    <lineage>
        <taxon>Bacteria</taxon>
        <taxon>Bacillati</taxon>
        <taxon>Actinomycetota</taxon>
        <taxon>Actinomycetes</taxon>
        <taxon>Micromonosporales</taxon>
        <taxon>Micromonosporaceae</taxon>
        <taxon>Paractinoplanes</taxon>
    </lineage>
</organism>
<keyword evidence="1 3" id="KW-0853">WD repeat</keyword>
<keyword evidence="7" id="KW-1185">Reference proteome</keyword>
<dbReference type="InterPro" id="IPR001680">
    <property type="entry name" value="WD40_rpt"/>
</dbReference>
<dbReference type="Proteomes" id="UP000623608">
    <property type="component" value="Unassembled WGS sequence"/>
</dbReference>
<dbReference type="SUPFAM" id="SSF51004">
    <property type="entry name" value="C-terminal (heme d1) domain of cytochrome cd1-nitrite reductase"/>
    <property type="match status" value="1"/>
</dbReference>
<feature type="repeat" description="WD" evidence="3">
    <location>
        <begin position="934"/>
        <end position="965"/>
    </location>
</feature>
<dbReference type="InterPro" id="IPR011048">
    <property type="entry name" value="Haem_d1_sf"/>
</dbReference>
<evidence type="ECO:0000256" key="4">
    <source>
        <dbReference type="SAM" id="Phobius"/>
    </source>
</evidence>
<evidence type="ECO:0000259" key="5">
    <source>
        <dbReference type="Pfam" id="PF20703"/>
    </source>
</evidence>